<accession>A0A366DSW0</accession>
<comment type="caution">
    <text evidence="2">The sequence shown here is derived from an EMBL/GenBank/DDBJ whole genome shotgun (WGS) entry which is preliminary data.</text>
</comment>
<organism evidence="2 3">
    <name type="scientific">Paraliobacillus ryukyuensis</name>
    <dbReference type="NCBI Taxonomy" id="200904"/>
    <lineage>
        <taxon>Bacteria</taxon>
        <taxon>Bacillati</taxon>
        <taxon>Bacillota</taxon>
        <taxon>Bacilli</taxon>
        <taxon>Bacillales</taxon>
        <taxon>Bacillaceae</taxon>
        <taxon>Paraliobacillus</taxon>
    </lineage>
</organism>
<dbReference type="RefSeq" id="WP_170126231.1">
    <property type="nucleotide sequence ID" value="NZ_BAABQN010000006.1"/>
</dbReference>
<keyword evidence="1" id="KW-0732">Signal</keyword>
<dbReference type="AlphaFoldDB" id="A0A366DSW0"/>
<sequence>MKKRNMLTCLIVLAVMLVTTESYQNLTPVDNDHLVSHFNDKEPDPK</sequence>
<evidence type="ECO:0000256" key="1">
    <source>
        <dbReference type="SAM" id="SignalP"/>
    </source>
</evidence>
<reference evidence="2 3" key="1">
    <citation type="submission" date="2018-06" db="EMBL/GenBank/DDBJ databases">
        <title>Genomic Encyclopedia of Type Strains, Phase IV (KMG-IV): sequencing the most valuable type-strain genomes for metagenomic binning, comparative biology and taxonomic classification.</title>
        <authorList>
            <person name="Goeker M."/>
        </authorList>
    </citation>
    <scope>NUCLEOTIDE SEQUENCE [LARGE SCALE GENOMIC DNA]</scope>
    <source>
        <strain evidence="2 3">DSM 15140</strain>
    </source>
</reference>
<name>A0A366DSW0_9BACI</name>
<gene>
    <name evidence="2" type="ORF">DES48_11339</name>
</gene>
<evidence type="ECO:0000313" key="3">
    <source>
        <dbReference type="Proteomes" id="UP000252254"/>
    </source>
</evidence>
<feature type="chain" id="PRO_5017024715" evidence="1">
    <location>
        <begin position="25"/>
        <end position="46"/>
    </location>
</feature>
<protein>
    <submittedName>
        <fullName evidence="2">Uncharacterized protein</fullName>
    </submittedName>
</protein>
<proteinExistence type="predicted"/>
<dbReference type="Proteomes" id="UP000252254">
    <property type="component" value="Unassembled WGS sequence"/>
</dbReference>
<evidence type="ECO:0000313" key="2">
    <source>
        <dbReference type="EMBL" id="RBO93173.1"/>
    </source>
</evidence>
<feature type="signal peptide" evidence="1">
    <location>
        <begin position="1"/>
        <end position="24"/>
    </location>
</feature>
<dbReference type="EMBL" id="QNRI01000013">
    <property type="protein sequence ID" value="RBO93173.1"/>
    <property type="molecule type" value="Genomic_DNA"/>
</dbReference>
<keyword evidence="3" id="KW-1185">Reference proteome</keyword>